<proteinExistence type="predicted"/>
<gene>
    <name evidence="1" type="ORF">AVEN_81286_1</name>
</gene>
<name>A0A4Y2B5K3_ARAVE</name>
<keyword evidence="2" id="KW-1185">Reference proteome</keyword>
<dbReference type="AlphaFoldDB" id="A0A4Y2B5K3"/>
<protein>
    <recommendedName>
        <fullName evidence="3">Mos1 transposase HTH domain-containing protein</fullName>
    </recommendedName>
</protein>
<dbReference type="Proteomes" id="UP000499080">
    <property type="component" value="Unassembled WGS sequence"/>
</dbReference>
<dbReference type="OrthoDB" id="6435633at2759"/>
<sequence>MSSLEQRANIKFCIFLKKSPSEKLEMLKKACGNGGMKKTAVCEWHKVEVGTRESDVGCFFDYGFITNFTTNLFLKAKLSIKNLTFKRLRDAIRRKRPKKRSTNDWCSTTSRSDCEKVPYQTQCYHSGTSSLFSQLTTSGFLSVSTAENEIEGTLFCGFR</sequence>
<reference evidence="1 2" key="1">
    <citation type="journal article" date="2019" name="Sci. Rep.">
        <title>Orb-weaving spider Araneus ventricosus genome elucidates the spidroin gene catalogue.</title>
        <authorList>
            <person name="Kono N."/>
            <person name="Nakamura H."/>
            <person name="Ohtoshi R."/>
            <person name="Moran D.A.P."/>
            <person name="Shinohara A."/>
            <person name="Yoshida Y."/>
            <person name="Fujiwara M."/>
            <person name="Mori M."/>
            <person name="Tomita M."/>
            <person name="Arakawa K."/>
        </authorList>
    </citation>
    <scope>NUCLEOTIDE SEQUENCE [LARGE SCALE GENOMIC DNA]</scope>
</reference>
<evidence type="ECO:0000313" key="2">
    <source>
        <dbReference type="Proteomes" id="UP000499080"/>
    </source>
</evidence>
<organism evidence="1 2">
    <name type="scientific">Araneus ventricosus</name>
    <name type="common">Orbweaver spider</name>
    <name type="synonym">Epeira ventricosa</name>
    <dbReference type="NCBI Taxonomy" id="182803"/>
    <lineage>
        <taxon>Eukaryota</taxon>
        <taxon>Metazoa</taxon>
        <taxon>Ecdysozoa</taxon>
        <taxon>Arthropoda</taxon>
        <taxon>Chelicerata</taxon>
        <taxon>Arachnida</taxon>
        <taxon>Araneae</taxon>
        <taxon>Araneomorphae</taxon>
        <taxon>Entelegynae</taxon>
        <taxon>Araneoidea</taxon>
        <taxon>Araneidae</taxon>
        <taxon>Araneus</taxon>
    </lineage>
</organism>
<evidence type="ECO:0000313" key="1">
    <source>
        <dbReference type="EMBL" id="GBL87651.1"/>
    </source>
</evidence>
<accession>A0A4Y2B5K3</accession>
<comment type="caution">
    <text evidence="1">The sequence shown here is derived from an EMBL/GenBank/DDBJ whole genome shotgun (WGS) entry which is preliminary data.</text>
</comment>
<evidence type="ECO:0008006" key="3">
    <source>
        <dbReference type="Google" id="ProtNLM"/>
    </source>
</evidence>
<dbReference type="EMBL" id="BGPR01000055">
    <property type="protein sequence ID" value="GBL87651.1"/>
    <property type="molecule type" value="Genomic_DNA"/>
</dbReference>